<dbReference type="AlphaFoldDB" id="A0A1N7JL98"/>
<dbReference type="EMBL" id="FTOA01000002">
    <property type="protein sequence ID" value="SIS50142.1"/>
    <property type="molecule type" value="Genomic_DNA"/>
</dbReference>
<reference evidence="1 2" key="1">
    <citation type="submission" date="2017-01" db="EMBL/GenBank/DDBJ databases">
        <authorList>
            <person name="Mah S.A."/>
            <person name="Swanson W.J."/>
            <person name="Moy G.W."/>
            <person name="Vacquier V.D."/>
        </authorList>
    </citation>
    <scope>NUCLEOTIDE SEQUENCE [LARGE SCALE GENOMIC DNA]</scope>
    <source>
        <strain evidence="1 2">DSM 11589</strain>
    </source>
</reference>
<keyword evidence="2" id="KW-1185">Reference proteome</keyword>
<organism evidence="1 2">
    <name type="scientific">Insolitispirillum peregrinum</name>
    <dbReference type="NCBI Taxonomy" id="80876"/>
    <lineage>
        <taxon>Bacteria</taxon>
        <taxon>Pseudomonadati</taxon>
        <taxon>Pseudomonadota</taxon>
        <taxon>Alphaproteobacteria</taxon>
        <taxon>Rhodospirillales</taxon>
        <taxon>Novispirillaceae</taxon>
        <taxon>Insolitispirillum</taxon>
    </lineage>
</organism>
<dbReference type="STRING" id="80876.SAMN05421779_102368"/>
<dbReference type="Proteomes" id="UP000185678">
    <property type="component" value="Unassembled WGS sequence"/>
</dbReference>
<gene>
    <name evidence="1" type="ORF">SAMN05421779_102368</name>
</gene>
<evidence type="ECO:0000313" key="2">
    <source>
        <dbReference type="Proteomes" id="UP000185678"/>
    </source>
</evidence>
<protein>
    <submittedName>
        <fullName evidence="1">Uncharacterized protein</fullName>
    </submittedName>
</protein>
<proteinExistence type="predicted"/>
<evidence type="ECO:0000313" key="1">
    <source>
        <dbReference type="EMBL" id="SIS50142.1"/>
    </source>
</evidence>
<name>A0A1N7JL98_9PROT</name>
<dbReference type="RefSeq" id="WP_076399240.1">
    <property type="nucleotide sequence ID" value="NZ_FTOA01000002.1"/>
</dbReference>
<sequence>MISLSDNLAAFSAFLAGYQDSGMVLEAPALRALRDEFDRYVEQARTLESHLPSAIPFDLETR</sequence>
<accession>A0A1N7JL98</accession>